<reference evidence="1 2" key="1">
    <citation type="submission" date="2016-09" db="EMBL/GenBank/DDBJ databases">
        <title>Genomic analysis reveals versatility of anaerobic energy metabolism of Geosporobacter ferrireducens IRF9 of phylum Firmicutes.</title>
        <authorList>
            <person name="Kim S.-J."/>
        </authorList>
    </citation>
    <scope>NUCLEOTIDE SEQUENCE [LARGE SCALE GENOMIC DNA]</scope>
    <source>
        <strain evidence="1 2">IRF9</strain>
    </source>
</reference>
<evidence type="ECO:0000313" key="1">
    <source>
        <dbReference type="EMBL" id="AOT69698.1"/>
    </source>
</evidence>
<name>A0A1D8GFM3_9FIRM</name>
<accession>A0A1D8GFM3</accession>
<dbReference type="AlphaFoldDB" id="A0A1D8GFM3"/>
<dbReference type="EMBL" id="CP017269">
    <property type="protein sequence ID" value="AOT69698.1"/>
    <property type="molecule type" value="Genomic_DNA"/>
</dbReference>
<evidence type="ECO:0000313" key="2">
    <source>
        <dbReference type="Proteomes" id="UP000095743"/>
    </source>
</evidence>
<organism evidence="1 2">
    <name type="scientific">Geosporobacter ferrireducens</name>
    <dbReference type="NCBI Taxonomy" id="1424294"/>
    <lineage>
        <taxon>Bacteria</taxon>
        <taxon>Bacillati</taxon>
        <taxon>Bacillota</taxon>
        <taxon>Clostridia</taxon>
        <taxon>Peptostreptococcales</taxon>
        <taxon>Thermotaleaceae</taxon>
        <taxon>Geosporobacter</taxon>
    </lineage>
</organism>
<dbReference type="RefSeq" id="WP_069975671.1">
    <property type="nucleotide sequence ID" value="NZ_CP017269.1"/>
</dbReference>
<dbReference type="STRING" id="1424294.Gferi_08960"/>
<keyword evidence="2" id="KW-1185">Reference proteome</keyword>
<protein>
    <submittedName>
        <fullName evidence="1">Uncharacterized protein</fullName>
    </submittedName>
</protein>
<dbReference type="KEGG" id="gfe:Gferi_08960"/>
<dbReference type="Proteomes" id="UP000095743">
    <property type="component" value="Chromosome"/>
</dbReference>
<sequence>MERATLIKLLMTDDQADFQLVPEAKDLELPLQELLHMDKKFKKLIQQLQIENLVEYKNMRYQLTNMGIFMAKLL</sequence>
<proteinExistence type="predicted"/>
<gene>
    <name evidence="1" type="ORF">Gferi_08960</name>
</gene>